<dbReference type="EMBL" id="SSOB01000005">
    <property type="protein sequence ID" value="THF83312.1"/>
    <property type="molecule type" value="Genomic_DNA"/>
</dbReference>
<proteinExistence type="predicted"/>
<sequence>MNRTALRAIAMLLAAVLILTSVPLHSIAGVVASAETTSIENGYVKVTVDNASGRYSVRTVDGQPIRKKDGNVDLIFEGDNPETSFTTFKIDGTEFIFGNPYKLAVDWFSEVTEPVIVKNDDGTESLITVWTIKGIRISQIITLILTDDLENAGNVRISYQVDNTTDSTVEVGTRVLLDTSIGGNDGPAFQIGQNYLQPLSVERKLVHEPEDLGYDINVDEQAYNLHKLPAYWVMRDRLDLSNPLATNVIAYGFNNLFEGGINIVDEMIVGHWNGLANSKWDYEPNENLDFTLNTNEYGTADTAVAYYWQPDPIAAGASKTYEVVYGLGEIVAPDKVFDVRFLDTVQKLAANEEETGYENDGIFEINAEIENLAMYDMEHSKITVTLQLENGLTFVDESGRELGGSAQTLEFKKDIPPEEASQGIEVIPYKPGEIISAKWRVKASGRPWPTTRQYLVSVSSPETEQKLETKLAEAAPEEEAEIRAVYESSKANFVFLPPVGELSPTIVYAMTPGELYYKDDKHISLNVSNIAAYDPGSVELNSSSNFELYLKNAKSGDRYKVPVSSSVTTQPLGNGFAGDMRIVFRGGELVDSEGKTIETIDAQSLPLGEYSVVVDFKDKSDADIAEALSFETETTFQVTVNEETRLRKASILAVSKRLLDLTASGAQDRERFAEALPKEYGSLSDSEFIAKRSSDKAVLEAASGAIATAAKKVNPDLSLKDAIDLSAVPVYTVNAFDSEDALAAFKDKLAEEDDHQEIVLEVRGSIVQSGEGANAQYTVSTDAEPAIINKSVAYKGKDLSFPVGEFPLASRVGGNTDTPFLHSLFAVGDGTLSIANSGFIFHKGEWTVDFYNGFDKSLGTGYSVEPEQEEWESARNPGDDSLNGNLQWANGLIADAINPFQNLLVSHVYFNRQSLFATPSFSISGFSLQLRDFILREDGVSFGGSIKLAIVDGEVKNVIFNQEGFVGIDTSLKFQLDKTIGLFKPTSDDKVGGEIDITHYKDPNKYDVQNSYGIKFEAKLEKVMSITAELAFKQVADGRILPDVIAFGTDLPDPGITVAVATYITSIRGAVRELANTIAGGERNIPLTLEAGVDMKVGVKPAVFSGTVDLTLKSTGFKVVGTLGLGEDDDVIKMLTEALIQTQWASPMFLTARATVDVAGWGIIVGKASIFIGENLEKHRTDFEGMISAKLQVPQSVPVVGGIGFGVRAGANNDKVWAGISLLFFSLGVTYYWGGGIAFGTDGSPEGKDALMYLLVDDPELGPTVMAIGEGVEVLATSWENEAIDENETQEIKYTAVGEGISLIDDGSSNLGIGGIVTSNGSKVHSIPMNKVTGDALLEVEYDETQRPKLKLTREDGSEYGIVVGDITDSGATAFEQIIPALREGDVKSDGTTVTKQEALASTDVRRLYIAVPESEAKTGNWTLTSDRPIRTKLMNVPVQPALTETALATDSANSDRFTASWTVKNASVGDAVSLYLSKDKLSAVPNPDEEVDPGLLIARDIEVQASDIAADGTASGTIVIDASSADTLGGVDIRGLLPQGEYYLRTELKTETAFSALSSADTFRIVDPLAPDEVEAIDLKAAGNGMFDVAFRPVEHKAGQEDAQYGYVFTALDKDGNVYEPFGEVMYTEEQLESSLQDGEYRLTLGGWSLVGKPKLDEEGNLLRDSAGNIVMDNVEDRYTGLETGKQYSIGIQTVRIPSDGDGASDNMRFAETAYSASVLLPVPAKPVLSIEGKTLQNNRYDLMTNETVQEISLSADQPNVIVEAYADDESLGSVELGAKGTAGKLKLTRFATDGTYAVELRARNKATGDYSVSMLYLTVDTTAPMIYLDAPDGGFRSVGGQVVLKGTSNADATLTVSNADTREALATYKPDDKGEFAIDVPTSSANKTIRLRIEARDEAGNANSAVTEVLNDDLKLPKKLKLSAPSEIASGGGPVQLEAVVEYEDGSRGLADASKLTFAVEQGDSNALLSADGQLVGRREGSALITVDYTPWEGLTLTSSDVVSISAAEGESVPTTMGTIKASTAGTGRKGESRVLVTSVGHNGNMTGSELAYRIYSDKDQAVLPTFDQDISAWRTLPASGVIEANDGEYVVVAKRLKDEPKLTVASSPAIRVYEYIASPTSGAAGIITIGGVSIDISRGGSSIKLPLLLNGTSTEGLIVADVDAEAGTYRLTVKPAREAFLASIEKGNLTLSLPVKGGIGSLSFELDAELIQAMQRNNVTLDIETDSGRYILNPQALDLKEIAALYLGKALKEIAISVTVAKASAESIKLDKKTTLVGEPVEFRIEAAANGKSAELRRLASFVEREIPLPAGVTEQGVSTAIAAEEDGTPRHAPTRIVVREGKYYAHVSSMSNSVYALIDRDSSFKDTNGHWAAEAIDDLASRLIVSGTGEGLFQPSLDMTRAEFAAILVKALGLAPAAAGGTAFSDVSEKAWYYQAVHTANSYGLIGGYGNGRFGPNDKTTREQAMVILAKALRLTGHGATVGQAEAADILAAFADVSASSAWARSDMASAVKTGLFTGQKADRLAPKALVTRAEIAVAVRRLLKASELLD</sequence>
<dbReference type="RefSeq" id="WP_136368792.1">
    <property type="nucleotide sequence ID" value="NZ_SSOB01000005.1"/>
</dbReference>
<dbReference type="InterPro" id="IPR051465">
    <property type="entry name" value="Cell_Envelope_Struct_Comp"/>
</dbReference>
<protein>
    <submittedName>
        <fullName evidence="3">S-layer homology domain-containing protein</fullName>
    </submittedName>
</protein>
<dbReference type="Gene3D" id="2.60.40.10">
    <property type="entry name" value="Immunoglobulins"/>
    <property type="match status" value="1"/>
</dbReference>
<reference evidence="3 4" key="1">
    <citation type="submission" date="2019-04" db="EMBL/GenBank/DDBJ databases">
        <title>Cohnella sp. nov. isolated from preserved vegetables.</title>
        <authorList>
            <person name="Lin S.-Y."/>
            <person name="Hung M.-H."/>
            <person name="Young C.-C."/>
        </authorList>
    </citation>
    <scope>NUCLEOTIDE SEQUENCE [LARGE SCALE GENOMIC DNA]</scope>
    <source>
        <strain evidence="3 4">CC-MHH1044</strain>
    </source>
</reference>
<accession>A0A4S4C621</accession>
<feature type="signal peptide" evidence="1">
    <location>
        <begin position="1"/>
        <end position="28"/>
    </location>
</feature>
<feature type="domain" description="SLH" evidence="2">
    <location>
        <begin position="2363"/>
        <end position="2426"/>
    </location>
</feature>
<organism evidence="3 4">
    <name type="scientific">Cohnella fermenti</name>
    <dbReference type="NCBI Taxonomy" id="2565925"/>
    <lineage>
        <taxon>Bacteria</taxon>
        <taxon>Bacillati</taxon>
        <taxon>Bacillota</taxon>
        <taxon>Bacilli</taxon>
        <taxon>Bacillales</taxon>
        <taxon>Paenibacillaceae</taxon>
        <taxon>Cohnella</taxon>
    </lineage>
</organism>
<feature type="chain" id="PRO_5038686113" evidence="1">
    <location>
        <begin position="29"/>
        <end position="2555"/>
    </location>
</feature>
<gene>
    <name evidence="3" type="ORF">E6C55_05530</name>
</gene>
<evidence type="ECO:0000256" key="1">
    <source>
        <dbReference type="SAM" id="SignalP"/>
    </source>
</evidence>
<evidence type="ECO:0000313" key="4">
    <source>
        <dbReference type="Proteomes" id="UP000310636"/>
    </source>
</evidence>
<dbReference type="InterPro" id="IPR013783">
    <property type="entry name" value="Ig-like_fold"/>
</dbReference>
<keyword evidence="4" id="KW-1185">Reference proteome</keyword>
<dbReference type="OrthoDB" id="1829213at2"/>
<dbReference type="Proteomes" id="UP000310636">
    <property type="component" value="Unassembled WGS sequence"/>
</dbReference>
<name>A0A4S4C621_9BACL</name>
<dbReference type="InterPro" id="IPR001119">
    <property type="entry name" value="SLH_dom"/>
</dbReference>
<dbReference type="PANTHER" id="PTHR43308">
    <property type="entry name" value="OUTER MEMBRANE PROTEIN ALPHA-RELATED"/>
    <property type="match status" value="1"/>
</dbReference>
<dbReference type="PROSITE" id="PS51272">
    <property type="entry name" value="SLH"/>
    <property type="match status" value="3"/>
</dbReference>
<feature type="domain" description="SLH" evidence="2">
    <location>
        <begin position="2427"/>
        <end position="2487"/>
    </location>
</feature>
<dbReference type="Pfam" id="PF00395">
    <property type="entry name" value="SLH"/>
    <property type="match status" value="3"/>
</dbReference>
<comment type="caution">
    <text evidence="3">The sequence shown here is derived from an EMBL/GenBank/DDBJ whole genome shotgun (WGS) entry which is preliminary data.</text>
</comment>
<evidence type="ECO:0000313" key="3">
    <source>
        <dbReference type="EMBL" id="THF83312.1"/>
    </source>
</evidence>
<feature type="domain" description="SLH" evidence="2">
    <location>
        <begin position="2495"/>
        <end position="2555"/>
    </location>
</feature>
<dbReference type="PANTHER" id="PTHR43308:SF5">
    <property type="entry name" value="S-LAYER PROTEIN _ PEPTIDOGLYCAN ENDO-BETA-N-ACETYLGLUCOSAMINIDASE"/>
    <property type="match status" value="1"/>
</dbReference>
<evidence type="ECO:0000259" key="2">
    <source>
        <dbReference type="PROSITE" id="PS51272"/>
    </source>
</evidence>
<keyword evidence="1" id="KW-0732">Signal</keyword>